<dbReference type="OMA" id="MGTARNW"/>
<dbReference type="Gene3D" id="1.20.5.190">
    <property type="match status" value="1"/>
</dbReference>
<name>A0A5E4E5F6_PRUDU</name>
<evidence type="ECO:0000256" key="2">
    <source>
        <dbReference type="ARBA" id="ARBA00024341"/>
    </source>
</evidence>
<keyword evidence="7" id="KW-1185">Reference proteome</keyword>
<gene>
    <name evidence="5" type="ORF">ALMOND_2B032638</name>
    <name evidence="4" type="ORF">L3X38_039512</name>
</gene>
<dbReference type="PROSITE" id="PS50096">
    <property type="entry name" value="IQ"/>
    <property type="match status" value="2"/>
</dbReference>
<dbReference type="Pfam" id="PF00612">
    <property type="entry name" value="IQ"/>
    <property type="match status" value="1"/>
</dbReference>
<dbReference type="InterPro" id="IPR000048">
    <property type="entry name" value="IQ_motif_EF-hand-BS"/>
</dbReference>
<evidence type="ECO:0000256" key="3">
    <source>
        <dbReference type="ARBA" id="ARBA00045534"/>
    </source>
</evidence>
<sequence>MSHDNKYTRMGSYRKWFKTIRRKLGRSSNRDIIVVYTNTSPSTHEESARYQDLNGSASSSSSSTKKFLSHEDIAAIKLQAFFRGHLARQAFRALRSLVKLQALVRGACVRKQARMALHCMHALVRLQVKVRARQLLSESSNGRSSQLNFV</sequence>
<proteinExistence type="inferred from homology"/>
<keyword evidence="1" id="KW-0112">Calmodulin-binding</keyword>
<reference evidence="4 7" key="3">
    <citation type="journal article" date="2022" name="G3 (Bethesda)">
        <title>Whole-genome sequence and methylome profiling of the almond [Prunus dulcis (Mill.) D.A. Webb] cultivar 'Nonpareil'.</title>
        <authorList>
            <person name="D'Amico-Willman K.M."/>
            <person name="Ouma W.Z."/>
            <person name="Meulia T."/>
            <person name="Sideli G.M."/>
            <person name="Gradziel T.M."/>
            <person name="Fresnedo-Ramirez J."/>
        </authorList>
    </citation>
    <scope>NUCLEOTIDE SEQUENCE [LARGE SCALE GENOMIC DNA]</scope>
    <source>
        <strain evidence="4">Clone GOH B32 T37-40</strain>
    </source>
</reference>
<reference evidence="6" key="2">
    <citation type="journal article" date="2020" name="Plant J.">
        <title>Transposons played a major role in the diversification between the closely related almond and peach genomes: results from the almond genome sequence.</title>
        <authorList>
            <person name="Alioto T."/>
            <person name="Alexiou K.G."/>
            <person name="Bardil A."/>
            <person name="Barteri F."/>
            <person name="Castanera R."/>
            <person name="Cruz F."/>
            <person name="Dhingra A."/>
            <person name="Duval H."/>
            <person name="Fernandez I Marti A."/>
            <person name="Frias L."/>
            <person name="Galan B."/>
            <person name="Garcia J.L."/>
            <person name="Howad W."/>
            <person name="Gomez-Garrido J."/>
            <person name="Gut M."/>
            <person name="Julca I."/>
            <person name="Morata J."/>
            <person name="Puigdomenech P."/>
            <person name="Ribeca P."/>
            <person name="Rubio Cabetas M.J."/>
            <person name="Vlasova A."/>
            <person name="Wirthensohn M."/>
            <person name="Garcia-Mas J."/>
            <person name="Gabaldon T."/>
            <person name="Casacuberta J.M."/>
            <person name="Arus P."/>
        </authorList>
    </citation>
    <scope>NUCLEOTIDE SEQUENCE [LARGE SCALE GENOMIC DNA]</scope>
    <source>
        <strain evidence="6">cv. Texas</strain>
    </source>
</reference>
<dbReference type="GO" id="GO:0005516">
    <property type="term" value="F:calmodulin binding"/>
    <property type="evidence" value="ECO:0007669"/>
    <property type="project" value="UniProtKB-KW"/>
</dbReference>
<organism evidence="5 6">
    <name type="scientific">Prunus dulcis</name>
    <name type="common">Almond</name>
    <name type="synonym">Amygdalus dulcis</name>
    <dbReference type="NCBI Taxonomy" id="3755"/>
    <lineage>
        <taxon>Eukaryota</taxon>
        <taxon>Viridiplantae</taxon>
        <taxon>Streptophyta</taxon>
        <taxon>Embryophyta</taxon>
        <taxon>Tracheophyta</taxon>
        <taxon>Spermatophyta</taxon>
        <taxon>Magnoliopsida</taxon>
        <taxon>eudicotyledons</taxon>
        <taxon>Gunneridae</taxon>
        <taxon>Pentapetalae</taxon>
        <taxon>rosids</taxon>
        <taxon>fabids</taxon>
        <taxon>Rosales</taxon>
        <taxon>Rosaceae</taxon>
        <taxon>Amygdaloideae</taxon>
        <taxon>Amygdaleae</taxon>
        <taxon>Prunus</taxon>
    </lineage>
</organism>
<evidence type="ECO:0000313" key="4">
    <source>
        <dbReference type="EMBL" id="KAI5319804.1"/>
    </source>
</evidence>
<protein>
    <submittedName>
        <fullName evidence="5">PREDICTED: IQ-DOMAIN</fullName>
    </submittedName>
</protein>
<dbReference type="EMBL" id="CABIKO010000001">
    <property type="protein sequence ID" value="VVA09980.1"/>
    <property type="molecule type" value="Genomic_DNA"/>
</dbReference>
<reference evidence="5" key="1">
    <citation type="submission" date="2019-07" db="EMBL/GenBank/DDBJ databases">
        <authorList>
            <person name="Alioto T."/>
            <person name="Alioto T."/>
            <person name="Gomez Garrido J."/>
        </authorList>
    </citation>
    <scope>NUCLEOTIDE SEQUENCE</scope>
</reference>
<dbReference type="InParanoid" id="A0A5E4E5F6"/>
<dbReference type="Proteomes" id="UP000327085">
    <property type="component" value="Chromosome 7"/>
</dbReference>
<accession>A0A5E4E5F6</accession>
<dbReference type="SMART" id="SM00015">
    <property type="entry name" value="IQ"/>
    <property type="match status" value="2"/>
</dbReference>
<dbReference type="PANTHER" id="PTHR32295:SF108">
    <property type="entry name" value="PROTEIN IQ-DOMAIN 20"/>
    <property type="match status" value="1"/>
</dbReference>
<dbReference type="Proteomes" id="UP001054821">
    <property type="component" value="Chromosome 7"/>
</dbReference>
<dbReference type="Gramene" id="VVA09980">
    <property type="protein sequence ID" value="VVA09980"/>
    <property type="gene ID" value="Prudul26B032638"/>
</dbReference>
<dbReference type="PANTHER" id="PTHR32295">
    <property type="entry name" value="IQ-DOMAIN 5-RELATED"/>
    <property type="match status" value="1"/>
</dbReference>
<dbReference type="EMBL" id="JAJFAZ020000007">
    <property type="protein sequence ID" value="KAI5319804.1"/>
    <property type="molecule type" value="Genomic_DNA"/>
</dbReference>
<dbReference type="InterPro" id="IPR027417">
    <property type="entry name" value="P-loop_NTPase"/>
</dbReference>
<comment type="similarity">
    <text evidence="2">Belongs to the IQD family.</text>
</comment>
<dbReference type="SUPFAM" id="SSF52540">
    <property type="entry name" value="P-loop containing nucleoside triphosphate hydrolases"/>
    <property type="match status" value="1"/>
</dbReference>
<evidence type="ECO:0000313" key="7">
    <source>
        <dbReference type="Proteomes" id="UP001054821"/>
    </source>
</evidence>
<dbReference type="AlphaFoldDB" id="A0A5E4E5F6"/>
<evidence type="ECO:0000313" key="5">
    <source>
        <dbReference type="EMBL" id="VVA09980.1"/>
    </source>
</evidence>
<evidence type="ECO:0000313" key="6">
    <source>
        <dbReference type="Proteomes" id="UP000327085"/>
    </source>
</evidence>
<comment type="function">
    <text evidence="3">May be involved in cooperative interactions with calmodulins or calmodulin-like proteins. Recruits calmodulin proteins to microtubules, thus being a potential scaffold in cellular signaling and trafficking. May associate with nucleic acids and regulate gene expression at the transcriptional or post-transcriptional level.</text>
</comment>
<evidence type="ECO:0000256" key="1">
    <source>
        <dbReference type="ARBA" id="ARBA00022860"/>
    </source>
</evidence>